<dbReference type="Proteomes" id="UP000053236">
    <property type="component" value="Unassembled WGS sequence"/>
</dbReference>
<dbReference type="EMBL" id="KI689478">
    <property type="protein sequence ID" value="ETK72873.1"/>
    <property type="molecule type" value="Genomic_DNA"/>
</dbReference>
<evidence type="ECO:0000313" key="1">
    <source>
        <dbReference type="EMBL" id="ETK72873.1"/>
    </source>
</evidence>
<proteinExistence type="predicted"/>
<dbReference type="AlphaFoldDB" id="W2FQ08"/>
<gene>
    <name evidence="1" type="ORF">L915_20118</name>
</gene>
<organism evidence="1">
    <name type="scientific">Phytophthora nicotianae</name>
    <name type="common">Potato buckeye rot agent</name>
    <name type="synonym">Phytophthora parasitica</name>
    <dbReference type="NCBI Taxonomy" id="4792"/>
    <lineage>
        <taxon>Eukaryota</taxon>
        <taxon>Sar</taxon>
        <taxon>Stramenopiles</taxon>
        <taxon>Oomycota</taxon>
        <taxon>Peronosporomycetes</taxon>
        <taxon>Peronosporales</taxon>
        <taxon>Peronosporaceae</taxon>
        <taxon>Phytophthora</taxon>
    </lineage>
</organism>
<dbReference type="VEuPathDB" id="FungiDB:PPTG_05988"/>
<accession>W2FQ08</accession>
<name>W2FQ08_PHYNI</name>
<reference evidence="1" key="1">
    <citation type="submission" date="2013-11" db="EMBL/GenBank/DDBJ databases">
        <title>The Genome Sequence of Phytophthora parasitica CJ02B3.</title>
        <authorList>
            <consortium name="The Broad Institute Genomics Platform"/>
            <person name="Russ C."/>
            <person name="Tyler B."/>
            <person name="Panabieres F."/>
            <person name="Shan W."/>
            <person name="Tripathy S."/>
            <person name="Grunwald N."/>
            <person name="Machado M."/>
            <person name="Johnson C.S."/>
            <person name="Arredondo F."/>
            <person name="Hong C."/>
            <person name="Coffey M."/>
            <person name="Young S.K."/>
            <person name="Zeng Q."/>
            <person name="Gargeya S."/>
            <person name="Fitzgerald M."/>
            <person name="Abouelleil A."/>
            <person name="Alvarado L."/>
            <person name="Chapman S.B."/>
            <person name="Gainer-Dewar J."/>
            <person name="Goldberg J."/>
            <person name="Griggs A."/>
            <person name="Gujja S."/>
            <person name="Hansen M."/>
            <person name="Howarth C."/>
            <person name="Imamovic A."/>
            <person name="Ireland A."/>
            <person name="Larimer J."/>
            <person name="McCowan C."/>
            <person name="Murphy C."/>
            <person name="Pearson M."/>
            <person name="Poon T.W."/>
            <person name="Priest M."/>
            <person name="Roberts A."/>
            <person name="Saif S."/>
            <person name="Shea T."/>
            <person name="Sykes S."/>
            <person name="Wortman J."/>
            <person name="Nusbaum C."/>
            <person name="Birren B."/>
        </authorList>
    </citation>
    <scope>NUCLEOTIDE SEQUENCE [LARGE SCALE GENOMIC DNA]</scope>
    <source>
        <strain evidence="1">CJ02B3</strain>
    </source>
</reference>
<sequence length="66" mass="7713">MMEPMTTPPFDAREHAVLLEFLDNFHPSEIEHDEPLQYTQDSDFLLDVDDVEYNTAMDTNFGSRFS</sequence>
<protein>
    <submittedName>
        <fullName evidence="1">Uncharacterized protein</fullName>
    </submittedName>
</protein>